<dbReference type="RefSeq" id="WP_211170588.1">
    <property type="nucleotide sequence ID" value="NZ_JAAXKZ010000142.1"/>
</dbReference>
<proteinExistence type="predicted"/>
<sequence length="55" mass="5553">MMMAVGDFTLSGAEARASSHAAKVKDLIVARNADVILGIGDSSTSTSTPSTRGSI</sequence>
<evidence type="ECO:0000313" key="2">
    <source>
        <dbReference type="Proteomes" id="UP000586918"/>
    </source>
</evidence>
<dbReference type="Proteomes" id="UP000586918">
    <property type="component" value="Unassembled WGS sequence"/>
</dbReference>
<comment type="caution">
    <text evidence="1">The sequence shown here is derived from an EMBL/GenBank/DDBJ whole genome shotgun (WGS) entry which is preliminary data.</text>
</comment>
<organism evidence="1 2">
    <name type="scientific">Pseudonocardia bannensis</name>
    <dbReference type="NCBI Taxonomy" id="630973"/>
    <lineage>
        <taxon>Bacteria</taxon>
        <taxon>Bacillati</taxon>
        <taxon>Actinomycetota</taxon>
        <taxon>Actinomycetes</taxon>
        <taxon>Pseudonocardiales</taxon>
        <taxon>Pseudonocardiaceae</taxon>
        <taxon>Pseudonocardia</taxon>
    </lineage>
</organism>
<dbReference type="AlphaFoldDB" id="A0A848DQZ0"/>
<name>A0A848DQZ0_9PSEU</name>
<evidence type="ECO:0000313" key="1">
    <source>
        <dbReference type="EMBL" id="NMH94933.1"/>
    </source>
</evidence>
<protein>
    <submittedName>
        <fullName evidence="1">Uncharacterized protein</fullName>
    </submittedName>
</protein>
<dbReference type="EMBL" id="JAAXKZ010000142">
    <property type="protein sequence ID" value="NMH94933.1"/>
    <property type="molecule type" value="Genomic_DNA"/>
</dbReference>
<reference evidence="1 2" key="1">
    <citation type="submission" date="2020-04" db="EMBL/GenBank/DDBJ databases">
        <authorList>
            <person name="Klaysubun C."/>
            <person name="Duangmal K."/>
            <person name="Lipun K."/>
        </authorList>
    </citation>
    <scope>NUCLEOTIDE SEQUENCE [LARGE SCALE GENOMIC DNA]</scope>
    <source>
        <strain evidence="1 2">DSM 45300</strain>
    </source>
</reference>
<accession>A0A848DQZ0</accession>
<keyword evidence="2" id="KW-1185">Reference proteome</keyword>
<gene>
    <name evidence="1" type="ORF">HF519_25855</name>
</gene>